<evidence type="ECO:0000313" key="1">
    <source>
        <dbReference type="EMBL" id="NOH72779.1"/>
    </source>
</evidence>
<organism evidence="1 2">
    <name type="scientific">Vibrio pectenicida</name>
    <dbReference type="NCBI Taxonomy" id="62763"/>
    <lineage>
        <taxon>Bacteria</taxon>
        <taxon>Pseudomonadati</taxon>
        <taxon>Pseudomonadota</taxon>
        <taxon>Gammaproteobacteria</taxon>
        <taxon>Vibrionales</taxon>
        <taxon>Vibrionaceae</taxon>
        <taxon>Vibrio</taxon>
    </lineage>
</organism>
<sequence length="197" mass="22250">MATGVDGELLKLIRKIFSNKSSDRKTNKPSLQAIQPRSLDDLFEKHFYESSYFREGAFDTVIKHLRHEIDLNKSGEKLTAEEKRSLGLNSRLSITSDLVAVLSESGLDLPNPKEALKQVYYRATFEANRIENFNQMLSAGIEQATYTSCGDERDCGWCKANSGVKFKVSESLNAEISQGCSCDWNRGFFKAEINFEK</sequence>
<evidence type="ECO:0000313" key="2">
    <source>
        <dbReference type="Proteomes" id="UP000565719"/>
    </source>
</evidence>
<dbReference type="Proteomes" id="UP000565719">
    <property type="component" value="Unassembled WGS sequence"/>
</dbReference>
<dbReference type="AlphaFoldDB" id="A0A7Y4A2N6"/>
<gene>
    <name evidence="1" type="ORF">F0225_15720</name>
</gene>
<protein>
    <submittedName>
        <fullName evidence="1">Uncharacterized protein</fullName>
    </submittedName>
</protein>
<accession>A0A7Y4A2N6</accession>
<reference evidence="1 2" key="1">
    <citation type="submission" date="2019-09" db="EMBL/GenBank/DDBJ databases">
        <title>Draft genome sequencing and comparative genomics of hatchery-associated Vibrios.</title>
        <authorList>
            <person name="Kehlet-Delgado H."/>
            <person name="Mueller R.S."/>
        </authorList>
    </citation>
    <scope>NUCLEOTIDE SEQUENCE [LARGE SCALE GENOMIC DNA]</scope>
    <source>
        <strain evidence="1 2">99-46-Y</strain>
    </source>
</reference>
<dbReference type="EMBL" id="VTXC01000050">
    <property type="protein sequence ID" value="NOH72779.1"/>
    <property type="molecule type" value="Genomic_DNA"/>
</dbReference>
<name>A0A7Y4A2N6_9VIBR</name>
<proteinExistence type="predicted"/>
<comment type="caution">
    <text evidence="1">The sequence shown here is derived from an EMBL/GenBank/DDBJ whole genome shotgun (WGS) entry which is preliminary data.</text>
</comment>